<keyword evidence="3" id="KW-1185">Reference proteome</keyword>
<evidence type="ECO:0000313" key="3">
    <source>
        <dbReference type="Proteomes" id="UP000254508"/>
    </source>
</evidence>
<dbReference type="EMBL" id="CP031357">
    <property type="protein sequence ID" value="AXK41436.1"/>
    <property type="molecule type" value="Genomic_DNA"/>
</dbReference>
<evidence type="ECO:0000313" key="2">
    <source>
        <dbReference type="EMBL" id="AXK41436.1"/>
    </source>
</evidence>
<evidence type="ECO:0000256" key="1">
    <source>
        <dbReference type="SAM" id="MobiDB-lite"/>
    </source>
</evidence>
<name>A0A345YBY4_9SPHN</name>
<dbReference type="AlphaFoldDB" id="A0A345YBY4"/>
<gene>
    <name evidence="2" type="ORF">DVR09_03015</name>
</gene>
<feature type="region of interest" description="Disordered" evidence="1">
    <location>
        <begin position="59"/>
        <end position="97"/>
    </location>
</feature>
<dbReference type="OrthoDB" id="7410872at2"/>
<reference evidence="3" key="1">
    <citation type="submission" date="2018-07" db="EMBL/GenBank/DDBJ databases">
        <title>Genome sequence of Erythrobacter strain YH-07, an antagonistic bacterium isolated from Yellow Sea.</title>
        <authorList>
            <person name="Tang T."/>
            <person name="Liu Q."/>
            <person name="Sun X."/>
        </authorList>
    </citation>
    <scope>NUCLEOTIDE SEQUENCE [LARGE SCALE GENOMIC DNA]</scope>
    <source>
        <strain evidence="3">YH-07</strain>
    </source>
</reference>
<sequence>MFEGRIKDKSCEDPRESSVLHRMRWTDLVARLAATRDLRDELGTVDAGFNAFGEVRRESHEEGKSAVNHDILSDGKAAGLGLGNAANDADQGDRERE</sequence>
<organism evidence="2 3">
    <name type="scientific">Erythrobacter aureus</name>
    <dbReference type="NCBI Taxonomy" id="2182384"/>
    <lineage>
        <taxon>Bacteria</taxon>
        <taxon>Pseudomonadati</taxon>
        <taxon>Pseudomonadota</taxon>
        <taxon>Alphaproteobacteria</taxon>
        <taxon>Sphingomonadales</taxon>
        <taxon>Erythrobacteraceae</taxon>
        <taxon>Erythrobacter/Porphyrobacter group</taxon>
        <taxon>Erythrobacter</taxon>
    </lineage>
</organism>
<dbReference type="Proteomes" id="UP000254508">
    <property type="component" value="Chromosome"/>
</dbReference>
<feature type="compositionally biased region" description="Low complexity" evidence="1">
    <location>
        <begin position="77"/>
        <end position="89"/>
    </location>
</feature>
<proteinExistence type="predicted"/>
<dbReference type="RefSeq" id="WP_115415624.1">
    <property type="nucleotide sequence ID" value="NZ_CP031357.1"/>
</dbReference>
<dbReference type="KEGG" id="err:DVR09_03015"/>
<protein>
    <submittedName>
        <fullName evidence="2">Uncharacterized protein</fullName>
    </submittedName>
</protein>
<accession>A0A345YBY4</accession>